<evidence type="ECO:0000313" key="2">
    <source>
        <dbReference type="EMBL" id="GBO25229.1"/>
    </source>
</evidence>
<protein>
    <submittedName>
        <fullName evidence="2">Uncharacterized protein</fullName>
    </submittedName>
</protein>
<organism evidence="2 3">
    <name type="scientific">Araneus ventricosus</name>
    <name type="common">Orbweaver spider</name>
    <name type="synonym">Epeira ventricosa</name>
    <dbReference type="NCBI Taxonomy" id="182803"/>
    <lineage>
        <taxon>Eukaryota</taxon>
        <taxon>Metazoa</taxon>
        <taxon>Ecdysozoa</taxon>
        <taxon>Arthropoda</taxon>
        <taxon>Chelicerata</taxon>
        <taxon>Arachnida</taxon>
        <taxon>Araneae</taxon>
        <taxon>Araneomorphae</taxon>
        <taxon>Entelegynae</taxon>
        <taxon>Araneoidea</taxon>
        <taxon>Araneidae</taxon>
        <taxon>Araneus</taxon>
    </lineage>
</organism>
<feature type="compositionally biased region" description="Polar residues" evidence="1">
    <location>
        <begin position="40"/>
        <end position="50"/>
    </location>
</feature>
<dbReference type="EMBL" id="BGPR01048211">
    <property type="protein sequence ID" value="GBO25229.1"/>
    <property type="molecule type" value="Genomic_DNA"/>
</dbReference>
<feature type="region of interest" description="Disordered" evidence="1">
    <location>
        <begin position="40"/>
        <end position="107"/>
    </location>
</feature>
<sequence>MITIKKSDWLSLLDIKKSWEKTFSSVSDACTVPPIVTTLQPTSAHSTAGNSERRTSAPVPAIPLPSATNSSNKSSPSPNAFSSKSSSSPFINNSKSHRENKKKDKVK</sequence>
<feature type="compositionally biased region" description="Basic residues" evidence="1">
    <location>
        <begin position="98"/>
        <end position="107"/>
    </location>
</feature>
<proteinExistence type="predicted"/>
<accession>A0A4Y2VIV5</accession>
<feature type="compositionally biased region" description="Low complexity" evidence="1">
    <location>
        <begin position="65"/>
        <end position="94"/>
    </location>
</feature>
<dbReference type="AlphaFoldDB" id="A0A4Y2VIV5"/>
<keyword evidence="3" id="KW-1185">Reference proteome</keyword>
<evidence type="ECO:0000313" key="3">
    <source>
        <dbReference type="Proteomes" id="UP000499080"/>
    </source>
</evidence>
<dbReference type="Proteomes" id="UP000499080">
    <property type="component" value="Unassembled WGS sequence"/>
</dbReference>
<reference evidence="2 3" key="1">
    <citation type="journal article" date="2019" name="Sci. Rep.">
        <title>Orb-weaving spider Araneus ventricosus genome elucidates the spidroin gene catalogue.</title>
        <authorList>
            <person name="Kono N."/>
            <person name="Nakamura H."/>
            <person name="Ohtoshi R."/>
            <person name="Moran D.A.P."/>
            <person name="Shinohara A."/>
            <person name="Yoshida Y."/>
            <person name="Fujiwara M."/>
            <person name="Mori M."/>
            <person name="Tomita M."/>
            <person name="Arakawa K."/>
        </authorList>
    </citation>
    <scope>NUCLEOTIDE SEQUENCE [LARGE SCALE GENOMIC DNA]</scope>
</reference>
<comment type="caution">
    <text evidence="2">The sequence shown here is derived from an EMBL/GenBank/DDBJ whole genome shotgun (WGS) entry which is preliminary data.</text>
</comment>
<name>A0A4Y2VIV5_ARAVE</name>
<gene>
    <name evidence="2" type="ORF">AVEN_124647_1</name>
</gene>
<evidence type="ECO:0000256" key="1">
    <source>
        <dbReference type="SAM" id="MobiDB-lite"/>
    </source>
</evidence>